<dbReference type="EMBL" id="CP063687">
    <property type="protein sequence ID" value="QOY28005.1"/>
    <property type="molecule type" value="Genomic_DNA"/>
</dbReference>
<evidence type="ECO:0000313" key="1">
    <source>
        <dbReference type="EMBL" id="QOY28005.1"/>
    </source>
</evidence>
<evidence type="ECO:0000313" key="3">
    <source>
        <dbReference type="Proteomes" id="UP000587477"/>
    </source>
</evidence>
<name>A0A7W4LXW3_BACVE</name>
<dbReference type="Proteomes" id="UP000587477">
    <property type="component" value="Chromosome"/>
</dbReference>
<gene>
    <name evidence="1" type="ORF">BACVE_003045</name>
    <name evidence="2" type="ORF">BACVE_003099</name>
</gene>
<sequence length="34" mass="4098">MFEISIDLTYQQKTGDAPNPYQWRIRIRNKGVEE</sequence>
<dbReference type="EMBL" id="CP063687">
    <property type="protein sequence ID" value="QOY28059.1"/>
    <property type="molecule type" value="Genomic_DNA"/>
</dbReference>
<proteinExistence type="predicted"/>
<accession>A0A7W4LXW3</accession>
<reference evidence="3" key="2">
    <citation type="submission" date="2020-10" db="EMBL/GenBank/DDBJ databases">
        <title>Complete genome sequence of Bacillus velezensis NST6.</title>
        <authorList>
            <person name="Choi J."/>
        </authorList>
    </citation>
    <scope>NUCLEOTIDE SEQUENCE [LARGE SCALE GENOMIC DNA]</scope>
    <source>
        <strain evidence="3">NST6</strain>
    </source>
</reference>
<protein>
    <submittedName>
        <fullName evidence="2">Uncharacterized protein</fullName>
    </submittedName>
</protein>
<organism evidence="2 3">
    <name type="scientific">Bacillus velezensis</name>
    <dbReference type="NCBI Taxonomy" id="492670"/>
    <lineage>
        <taxon>Bacteria</taxon>
        <taxon>Bacillati</taxon>
        <taxon>Bacillota</taxon>
        <taxon>Bacilli</taxon>
        <taxon>Bacillales</taxon>
        <taxon>Bacillaceae</taxon>
        <taxon>Bacillus</taxon>
        <taxon>Bacillus amyloliquefaciens group</taxon>
    </lineage>
</organism>
<reference evidence="2" key="1">
    <citation type="journal article" date="2020" name="Genomics">
        <title>Complete genome sequence of Bacillus velezensis NST6 and comparison with the species belonging to operational group B. amyloliquefaciens.</title>
        <authorList>
            <person name="Choi J."/>
            <person name="Nam J."/>
            <person name="Seo M.H."/>
        </authorList>
    </citation>
    <scope>NUCLEOTIDE SEQUENCE</scope>
    <source>
        <strain evidence="2">NST6</strain>
    </source>
</reference>
<evidence type="ECO:0000313" key="2">
    <source>
        <dbReference type="EMBL" id="QOY28059.1"/>
    </source>
</evidence>
<dbReference type="AlphaFoldDB" id="A0A7W4LXW3"/>